<gene>
    <name evidence="1" type="primary">Contig410.g451</name>
    <name evidence="1" type="ORF">STYLEM_10832</name>
</gene>
<name>A0A078ALT4_STYLE</name>
<proteinExistence type="predicted"/>
<evidence type="ECO:0000313" key="1">
    <source>
        <dbReference type="EMBL" id="CDW81808.1"/>
    </source>
</evidence>
<protein>
    <submittedName>
        <fullName evidence="1">Uncharacterized protein</fullName>
    </submittedName>
</protein>
<sequence>MEIYVKKHEDISRLNWLSSLPSKYKEELIQKILDDKLTLDQSHHYKVVLDILQENDAQRSQIVKKFLNETEKQKMKAMLKVNDKTNRAQFEFKESDKQQVKVSFLNGK</sequence>
<dbReference type="EMBL" id="CCKQ01010294">
    <property type="protein sequence ID" value="CDW81808.1"/>
    <property type="molecule type" value="Genomic_DNA"/>
</dbReference>
<dbReference type="OrthoDB" id="327450at2759"/>
<keyword evidence="2" id="KW-1185">Reference proteome</keyword>
<evidence type="ECO:0000313" key="2">
    <source>
        <dbReference type="Proteomes" id="UP000039865"/>
    </source>
</evidence>
<reference evidence="1 2" key="1">
    <citation type="submission" date="2014-06" db="EMBL/GenBank/DDBJ databases">
        <authorList>
            <person name="Swart Estienne"/>
        </authorList>
    </citation>
    <scope>NUCLEOTIDE SEQUENCE [LARGE SCALE GENOMIC DNA]</scope>
    <source>
        <strain evidence="1 2">130c</strain>
    </source>
</reference>
<organism evidence="1 2">
    <name type="scientific">Stylonychia lemnae</name>
    <name type="common">Ciliate</name>
    <dbReference type="NCBI Taxonomy" id="5949"/>
    <lineage>
        <taxon>Eukaryota</taxon>
        <taxon>Sar</taxon>
        <taxon>Alveolata</taxon>
        <taxon>Ciliophora</taxon>
        <taxon>Intramacronucleata</taxon>
        <taxon>Spirotrichea</taxon>
        <taxon>Stichotrichia</taxon>
        <taxon>Sporadotrichida</taxon>
        <taxon>Oxytrichidae</taxon>
        <taxon>Stylonychinae</taxon>
        <taxon>Stylonychia</taxon>
    </lineage>
</organism>
<dbReference type="AlphaFoldDB" id="A0A078ALT4"/>
<accession>A0A078ALT4</accession>
<dbReference type="InParanoid" id="A0A078ALT4"/>
<dbReference type="Proteomes" id="UP000039865">
    <property type="component" value="Unassembled WGS sequence"/>
</dbReference>